<evidence type="ECO:0000313" key="1">
    <source>
        <dbReference type="EMBL" id="SBS79646.1"/>
    </source>
</evidence>
<dbReference type="EMBL" id="FLQS01000087">
    <property type="protein sequence ID" value="SBS79646.1"/>
    <property type="molecule type" value="Genomic_DNA"/>
</dbReference>
<proteinExistence type="predicted"/>
<name>A0A1Y5PLP5_9MYCO</name>
<gene>
    <name evidence="1" type="ORF">MHPYR_880004</name>
</gene>
<reference evidence="1" key="1">
    <citation type="submission" date="2016-03" db="EMBL/GenBank/DDBJ databases">
        <authorList>
            <person name="Ploux O."/>
        </authorList>
    </citation>
    <scope>NUCLEOTIDE SEQUENCE</scope>
    <source>
        <strain evidence="1">UC10</strain>
    </source>
</reference>
<protein>
    <submittedName>
        <fullName evidence="1">Uncharacterized protein</fullName>
    </submittedName>
</protein>
<accession>A0A1Y5PLP5</accession>
<sequence>MPVPPVCVGTTGNVVITAGRDRYDKLCHIRELAQLGITRLTSRYDSKSTWGQIHRGGWHSYTCPGSS</sequence>
<dbReference type="AlphaFoldDB" id="A0A1Y5PLP5"/>
<organism evidence="1">
    <name type="scientific">uncultured Mycobacterium sp</name>
    <dbReference type="NCBI Taxonomy" id="171292"/>
    <lineage>
        <taxon>Bacteria</taxon>
        <taxon>Bacillati</taxon>
        <taxon>Actinomycetota</taxon>
        <taxon>Actinomycetes</taxon>
        <taxon>Mycobacteriales</taxon>
        <taxon>Mycobacteriaceae</taxon>
        <taxon>Mycobacterium</taxon>
        <taxon>environmental samples</taxon>
    </lineage>
</organism>